<dbReference type="NCBIfam" id="TIGR00675">
    <property type="entry name" value="dcm"/>
    <property type="match status" value="1"/>
</dbReference>
<accession>A0A916N978</accession>
<reference evidence="9" key="1">
    <citation type="submission" date="2021-04" db="EMBL/GenBank/DDBJ databases">
        <authorList>
            <person name="Hornung B."/>
        </authorList>
    </citation>
    <scope>NUCLEOTIDE SEQUENCE</scope>
    <source>
        <strain evidence="9">G5G6</strain>
    </source>
</reference>
<keyword evidence="3 6" id="KW-0949">S-adenosyl-L-methionine</keyword>
<dbReference type="InterPro" id="IPR050750">
    <property type="entry name" value="C5-MTase"/>
</dbReference>
<dbReference type="InterPro" id="IPR029063">
    <property type="entry name" value="SAM-dependent_MTases_sf"/>
</dbReference>
<dbReference type="SUPFAM" id="SSF53335">
    <property type="entry name" value="S-adenosyl-L-methionine-dependent methyltransferases"/>
    <property type="match status" value="1"/>
</dbReference>
<dbReference type="AlphaFoldDB" id="A0A916N978"/>
<gene>
    <name evidence="9" type="ORF">GTOL_12070</name>
</gene>
<evidence type="ECO:0000256" key="5">
    <source>
        <dbReference type="ARBA" id="ARBA00047422"/>
    </source>
</evidence>
<dbReference type="Gene3D" id="3.40.50.150">
    <property type="entry name" value="Vaccinia Virus protein VP39"/>
    <property type="match status" value="1"/>
</dbReference>
<comment type="similarity">
    <text evidence="6 7">Belongs to the class I-like SAM-binding methyltransferase superfamily. C5-methyltransferase family.</text>
</comment>
<keyword evidence="1 6" id="KW-0489">Methyltransferase</keyword>
<dbReference type="EMBL" id="CAJQUM010000001">
    <property type="protein sequence ID" value="CAG4884187.1"/>
    <property type="molecule type" value="Genomic_DNA"/>
</dbReference>
<dbReference type="InterPro" id="IPR018117">
    <property type="entry name" value="C5_DNA_meth_AS"/>
</dbReference>
<dbReference type="GO" id="GO:0003886">
    <property type="term" value="F:DNA (cytosine-5-)-methyltransferase activity"/>
    <property type="evidence" value="ECO:0007669"/>
    <property type="project" value="UniProtKB-EC"/>
</dbReference>
<organism evidence="9 10">
    <name type="scientific">Georgfuchsia toluolica</name>
    <dbReference type="NCBI Taxonomy" id="424218"/>
    <lineage>
        <taxon>Bacteria</taxon>
        <taxon>Pseudomonadati</taxon>
        <taxon>Pseudomonadota</taxon>
        <taxon>Betaproteobacteria</taxon>
        <taxon>Nitrosomonadales</taxon>
        <taxon>Sterolibacteriaceae</taxon>
        <taxon>Georgfuchsia</taxon>
    </lineage>
</organism>
<keyword evidence="10" id="KW-1185">Reference proteome</keyword>
<comment type="caution">
    <text evidence="9">The sequence shown here is derived from an EMBL/GenBank/DDBJ whole genome shotgun (WGS) entry which is preliminary data.</text>
</comment>
<evidence type="ECO:0000313" key="10">
    <source>
        <dbReference type="Proteomes" id="UP000742786"/>
    </source>
</evidence>
<keyword evidence="4" id="KW-0680">Restriction system</keyword>
<dbReference type="GO" id="GO:0032259">
    <property type="term" value="P:methylation"/>
    <property type="evidence" value="ECO:0007669"/>
    <property type="project" value="UniProtKB-KW"/>
</dbReference>
<feature type="active site" evidence="6">
    <location>
        <position position="74"/>
    </location>
</feature>
<evidence type="ECO:0000256" key="3">
    <source>
        <dbReference type="ARBA" id="ARBA00022691"/>
    </source>
</evidence>
<dbReference type="GO" id="GO:0009307">
    <property type="term" value="P:DNA restriction-modification system"/>
    <property type="evidence" value="ECO:0007669"/>
    <property type="project" value="UniProtKB-KW"/>
</dbReference>
<comment type="catalytic activity">
    <reaction evidence="5 8">
        <text>a 2'-deoxycytidine in DNA + S-adenosyl-L-methionine = a 5-methyl-2'-deoxycytidine in DNA + S-adenosyl-L-homocysteine + H(+)</text>
        <dbReference type="Rhea" id="RHEA:13681"/>
        <dbReference type="Rhea" id="RHEA-COMP:11369"/>
        <dbReference type="Rhea" id="RHEA-COMP:11370"/>
        <dbReference type="ChEBI" id="CHEBI:15378"/>
        <dbReference type="ChEBI" id="CHEBI:57856"/>
        <dbReference type="ChEBI" id="CHEBI:59789"/>
        <dbReference type="ChEBI" id="CHEBI:85452"/>
        <dbReference type="ChEBI" id="CHEBI:85454"/>
        <dbReference type="EC" id="2.1.1.37"/>
    </reaction>
</comment>
<protein>
    <recommendedName>
        <fullName evidence="8">Cytosine-specific methyltransferase</fullName>
        <ecNumber evidence="8">2.1.1.37</ecNumber>
    </recommendedName>
</protein>
<evidence type="ECO:0000256" key="1">
    <source>
        <dbReference type="ARBA" id="ARBA00022603"/>
    </source>
</evidence>
<evidence type="ECO:0000313" key="9">
    <source>
        <dbReference type="EMBL" id="CAG4884187.1"/>
    </source>
</evidence>
<dbReference type="Gene3D" id="3.90.120.10">
    <property type="entry name" value="DNA Methylase, subunit A, domain 2"/>
    <property type="match status" value="1"/>
</dbReference>
<name>A0A916N978_9PROT</name>
<dbReference type="PROSITE" id="PS51679">
    <property type="entry name" value="SAM_MT_C5"/>
    <property type="match status" value="1"/>
</dbReference>
<evidence type="ECO:0000256" key="4">
    <source>
        <dbReference type="ARBA" id="ARBA00022747"/>
    </source>
</evidence>
<dbReference type="PANTHER" id="PTHR46098:SF1">
    <property type="entry name" value="TRNA (CYTOSINE(38)-C(5))-METHYLTRANSFERASE"/>
    <property type="match status" value="1"/>
</dbReference>
<sequence length="343" mass="38024">MAKRTFVEFCAGIGGFRLGLEAAGWECIYSNEVDSECERTYSSNFGTGFSSKDLLTLNAKQVPYADLLCAGFPCQPFSIAGKRLATEDPRSAVLPKLLEIIGETKPRVVLLENVSHFAKLHSGEHMRALVKALSELSYEVHFELLNAKYFGIPQSRERIFIVGIRNKTTPHHFSFTKDTRRRKKLSDVLIAGDNSIPISLKWQRYIDYYLGHITSKDIGFAIPKTRTAIERSDATADLGNCVLQIRSSGIRAISLSSQFPTFAVSHSGGGAMIPVFTGERRHLSLAEMTRLMGFPDSFKFPVSRTNAIKQLSNAVCPEVITSIAHDIERSLLSLGRNSVVKMS</sequence>
<dbReference type="PANTHER" id="PTHR46098">
    <property type="entry name" value="TRNA (CYTOSINE(38)-C(5))-METHYLTRANSFERASE"/>
    <property type="match status" value="1"/>
</dbReference>
<dbReference type="RefSeq" id="WP_220636061.1">
    <property type="nucleotide sequence ID" value="NZ_CAJQUM010000001.1"/>
</dbReference>
<evidence type="ECO:0000256" key="7">
    <source>
        <dbReference type="RuleBase" id="RU000416"/>
    </source>
</evidence>
<keyword evidence="2 6" id="KW-0808">Transferase</keyword>
<evidence type="ECO:0000256" key="2">
    <source>
        <dbReference type="ARBA" id="ARBA00022679"/>
    </source>
</evidence>
<dbReference type="Proteomes" id="UP000742786">
    <property type="component" value="Unassembled WGS sequence"/>
</dbReference>
<proteinExistence type="inferred from homology"/>
<dbReference type="EC" id="2.1.1.37" evidence="8"/>
<dbReference type="Pfam" id="PF00145">
    <property type="entry name" value="DNA_methylase"/>
    <property type="match status" value="1"/>
</dbReference>
<evidence type="ECO:0000256" key="8">
    <source>
        <dbReference type="RuleBase" id="RU000417"/>
    </source>
</evidence>
<evidence type="ECO:0000256" key="6">
    <source>
        <dbReference type="PROSITE-ProRule" id="PRU01016"/>
    </source>
</evidence>
<dbReference type="PRINTS" id="PR00105">
    <property type="entry name" value="C5METTRFRASE"/>
</dbReference>
<dbReference type="InterPro" id="IPR001525">
    <property type="entry name" value="C5_MeTfrase"/>
</dbReference>
<dbReference type="PROSITE" id="PS00094">
    <property type="entry name" value="C5_MTASE_1"/>
    <property type="match status" value="1"/>
</dbReference>